<evidence type="ECO:0000256" key="1">
    <source>
        <dbReference type="SAM" id="MobiDB-lite"/>
    </source>
</evidence>
<feature type="region of interest" description="Disordered" evidence="1">
    <location>
        <begin position="57"/>
        <end position="77"/>
    </location>
</feature>
<name>A0A1J5PP63_9ZZZZ</name>
<dbReference type="AlphaFoldDB" id="A0A1J5PP63"/>
<protein>
    <submittedName>
        <fullName evidence="2">Uncharacterized protein</fullName>
    </submittedName>
</protein>
<evidence type="ECO:0000313" key="2">
    <source>
        <dbReference type="EMBL" id="OIQ73281.1"/>
    </source>
</evidence>
<comment type="caution">
    <text evidence="2">The sequence shown here is derived from an EMBL/GenBank/DDBJ whole genome shotgun (WGS) entry which is preliminary data.</text>
</comment>
<proteinExistence type="predicted"/>
<reference evidence="2" key="1">
    <citation type="submission" date="2016-10" db="EMBL/GenBank/DDBJ databases">
        <title>Sequence of Gallionella enrichment culture.</title>
        <authorList>
            <person name="Poehlein A."/>
            <person name="Muehling M."/>
            <person name="Daniel R."/>
        </authorList>
    </citation>
    <scope>NUCLEOTIDE SEQUENCE</scope>
</reference>
<dbReference type="EMBL" id="MLJW01002927">
    <property type="protein sequence ID" value="OIQ73281.1"/>
    <property type="molecule type" value="Genomic_DNA"/>
</dbReference>
<feature type="compositionally biased region" description="Gly residues" evidence="1">
    <location>
        <begin position="57"/>
        <end position="66"/>
    </location>
</feature>
<sequence length="77" mass="8192">MERDPEARRHFSGFGHGLDRSDFAVGRLEAKDGSPVVEHLVQVIEVDSSLGIDRYQGGIGPAGGDGQDLAPLDPTGY</sequence>
<organism evidence="2">
    <name type="scientific">mine drainage metagenome</name>
    <dbReference type="NCBI Taxonomy" id="410659"/>
    <lineage>
        <taxon>unclassified sequences</taxon>
        <taxon>metagenomes</taxon>
        <taxon>ecological metagenomes</taxon>
    </lineage>
</organism>
<accession>A0A1J5PP63</accession>
<gene>
    <name evidence="2" type="ORF">GALL_450820</name>
</gene>